<keyword evidence="8 10" id="KW-0503">Monooxygenase</keyword>
<comment type="cofactor">
    <cofactor evidence="1 9">
        <name>heme</name>
        <dbReference type="ChEBI" id="CHEBI:30413"/>
    </cofactor>
</comment>
<keyword evidence="11" id="KW-0472">Membrane</keyword>
<dbReference type="PANTHER" id="PTHR46300">
    <property type="entry name" value="P450, PUTATIVE (EUROFUNG)-RELATED-RELATED"/>
    <property type="match status" value="1"/>
</dbReference>
<dbReference type="GO" id="GO:0020037">
    <property type="term" value="F:heme binding"/>
    <property type="evidence" value="ECO:0007669"/>
    <property type="project" value="InterPro"/>
</dbReference>
<keyword evidence="4 9" id="KW-0349">Heme</keyword>
<dbReference type="PRINTS" id="PR00385">
    <property type="entry name" value="P450"/>
</dbReference>
<sequence length="516" mass="59408">MKRGAHFLTTAMINYLIILTIPLIWYFRRKPIPKGLRLPPGPPGLPIIGNLFDMPKRRAWLTFARWGKEYGDLVYVKVLGINMLYVNSEILAQELFERRSVIYSDRLANTMIYDILDLEWALAFTRYGSQWRRYRRLFHDYVRQNNVAQNWPIQSQQCRKLLRNLLRTPQGYSKHIRHMVGAIIMEIAYGVDVKPKDDPYLKMTEVTMQAVGESAIFGSFMVDFIPLLKYIPTWFPGAEFQRKAKVWREAIKGVLVQPFEAGKKAIESGLARPSMASLLLHKLDTKQKDLPGDEEEAIRDTLGSTMIGGTHSTTVSLEIFMLAMACNQDAQKKAQEEIDRVIGFDRLVEFEDRDSLPYTNAIVKETLRWQPLLPLGIPHRLMEDDIYGEYFIPKGTLVLGNAWFISHTESFFGPDTDKFQPERFLRPDVPYPTMAFGYGRRICPGRQMADETMFITIASILQIFSIRPSLDEQGREVNIIPDFSDGIFSCPLPFSCRITPRSTRVEELLSEAETLD</sequence>
<evidence type="ECO:0000256" key="4">
    <source>
        <dbReference type="ARBA" id="ARBA00022617"/>
    </source>
</evidence>
<evidence type="ECO:0000313" key="12">
    <source>
        <dbReference type="EMBL" id="KIJ23526.1"/>
    </source>
</evidence>
<dbReference type="EMBL" id="KN837648">
    <property type="protein sequence ID" value="KIJ23526.1"/>
    <property type="molecule type" value="Genomic_DNA"/>
</dbReference>
<accession>A0A0C9UDM0</accession>
<dbReference type="Proteomes" id="UP000054279">
    <property type="component" value="Unassembled WGS sequence"/>
</dbReference>
<proteinExistence type="inferred from homology"/>
<dbReference type="Gene3D" id="1.10.630.10">
    <property type="entry name" value="Cytochrome P450"/>
    <property type="match status" value="1"/>
</dbReference>
<keyword evidence="11" id="KW-0812">Transmembrane</keyword>
<dbReference type="OrthoDB" id="2789670at2759"/>
<organism evidence="12 13">
    <name type="scientific">Sphaerobolus stellatus (strain SS14)</name>
    <dbReference type="NCBI Taxonomy" id="990650"/>
    <lineage>
        <taxon>Eukaryota</taxon>
        <taxon>Fungi</taxon>
        <taxon>Dikarya</taxon>
        <taxon>Basidiomycota</taxon>
        <taxon>Agaricomycotina</taxon>
        <taxon>Agaricomycetes</taxon>
        <taxon>Phallomycetidae</taxon>
        <taxon>Geastrales</taxon>
        <taxon>Sphaerobolaceae</taxon>
        <taxon>Sphaerobolus</taxon>
    </lineage>
</organism>
<dbReference type="InterPro" id="IPR017972">
    <property type="entry name" value="Cyt_P450_CS"/>
</dbReference>
<keyword evidence="11" id="KW-1133">Transmembrane helix</keyword>
<dbReference type="CDD" id="cd11065">
    <property type="entry name" value="CYP64-like"/>
    <property type="match status" value="1"/>
</dbReference>
<keyword evidence="13" id="KW-1185">Reference proteome</keyword>
<evidence type="ECO:0000256" key="11">
    <source>
        <dbReference type="SAM" id="Phobius"/>
    </source>
</evidence>
<name>A0A0C9UDM0_SPHS4</name>
<evidence type="ECO:0000313" key="13">
    <source>
        <dbReference type="Proteomes" id="UP000054279"/>
    </source>
</evidence>
<evidence type="ECO:0000256" key="10">
    <source>
        <dbReference type="RuleBase" id="RU000461"/>
    </source>
</evidence>
<dbReference type="Pfam" id="PF00067">
    <property type="entry name" value="p450"/>
    <property type="match status" value="1"/>
</dbReference>
<reference evidence="12 13" key="1">
    <citation type="submission" date="2014-06" db="EMBL/GenBank/DDBJ databases">
        <title>Evolutionary Origins and Diversification of the Mycorrhizal Mutualists.</title>
        <authorList>
            <consortium name="DOE Joint Genome Institute"/>
            <consortium name="Mycorrhizal Genomics Consortium"/>
            <person name="Kohler A."/>
            <person name="Kuo A."/>
            <person name="Nagy L.G."/>
            <person name="Floudas D."/>
            <person name="Copeland A."/>
            <person name="Barry K.W."/>
            <person name="Cichocki N."/>
            <person name="Veneault-Fourrey C."/>
            <person name="LaButti K."/>
            <person name="Lindquist E.A."/>
            <person name="Lipzen A."/>
            <person name="Lundell T."/>
            <person name="Morin E."/>
            <person name="Murat C."/>
            <person name="Riley R."/>
            <person name="Ohm R."/>
            <person name="Sun H."/>
            <person name="Tunlid A."/>
            <person name="Henrissat B."/>
            <person name="Grigoriev I.V."/>
            <person name="Hibbett D.S."/>
            <person name="Martin F."/>
        </authorList>
    </citation>
    <scope>NUCLEOTIDE SEQUENCE [LARGE SCALE GENOMIC DNA]</scope>
    <source>
        <strain evidence="12 13">SS14</strain>
    </source>
</reference>
<dbReference type="InterPro" id="IPR001128">
    <property type="entry name" value="Cyt_P450"/>
</dbReference>
<keyword evidence="5 9" id="KW-0479">Metal-binding</keyword>
<dbReference type="GO" id="GO:0004497">
    <property type="term" value="F:monooxygenase activity"/>
    <property type="evidence" value="ECO:0007669"/>
    <property type="project" value="UniProtKB-KW"/>
</dbReference>
<evidence type="ECO:0000256" key="1">
    <source>
        <dbReference type="ARBA" id="ARBA00001971"/>
    </source>
</evidence>
<protein>
    <recommendedName>
        <fullName evidence="14">Cytochrome P450</fullName>
    </recommendedName>
</protein>
<evidence type="ECO:0000256" key="8">
    <source>
        <dbReference type="ARBA" id="ARBA00023033"/>
    </source>
</evidence>
<feature type="binding site" description="axial binding residue" evidence="9">
    <location>
        <position position="443"/>
    </location>
    <ligand>
        <name>heme</name>
        <dbReference type="ChEBI" id="CHEBI:30413"/>
    </ligand>
    <ligandPart>
        <name>Fe</name>
        <dbReference type="ChEBI" id="CHEBI:18248"/>
    </ligandPart>
</feature>
<dbReference type="PRINTS" id="PR00463">
    <property type="entry name" value="EP450I"/>
</dbReference>
<dbReference type="AlphaFoldDB" id="A0A0C9UDM0"/>
<dbReference type="PANTHER" id="PTHR46300:SF7">
    <property type="entry name" value="P450, PUTATIVE (EUROFUNG)-RELATED"/>
    <property type="match status" value="1"/>
</dbReference>
<keyword evidence="7 9" id="KW-0408">Iron</keyword>
<dbReference type="InterPro" id="IPR036396">
    <property type="entry name" value="Cyt_P450_sf"/>
</dbReference>
<dbReference type="HOGENOM" id="CLU_001570_2_3_1"/>
<evidence type="ECO:0000256" key="7">
    <source>
        <dbReference type="ARBA" id="ARBA00023004"/>
    </source>
</evidence>
<dbReference type="InterPro" id="IPR002401">
    <property type="entry name" value="Cyt_P450_E_grp-I"/>
</dbReference>
<gene>
    <name evidence="12" type="ORF">M422DRAFT_275879</name>
</gene>
<evidence type="ECO:0000256" key="3">
    <source>
        <dbReference type="ARBA" id="ARBA00010617"/>
    </source>
</evidence>
<evidence type="ECO:0000256" key="5">
    <source>
        <dbReference type="ARBA" id="ARBA00022723"/>
    </source>
</evidence>
<evidence type="ECO:0000256" key="2">
    <source>
        <dbReference type="ARBA" id="ARBA00005179"/>
    </source>
</evidence>
<comment type="pathway">
    <text evidence="2">Secondary metabolite biosynthesis.</text>
</comment>
<keyword evidence="6 10" id="KW-0560">Oxidoreductase</keyword>
<evidence type="ECO:0000256" key="9">
    <source>
        <dbReference type="PIRSR" id="PIRSR602401-1"/>
    </source>
</evidence>
<comment type="similarity">
    <text evidence="3 10">Belongs to the cytochrome P450 family.</text>
</comment>
<dbReference type="GO" id="GO:0005506">
    <property type="term" value="F:iron ion binding"/>
    <property type="evidence" value="ECO:0007669"/>
    <property type="project" value="InterPro"/>
</dbReference>
<evidence type="ECO:0008006" key="14">
    <source>
        <dbReference type="Google" id="ProtNLM"/>
    </source>
</evidence>
<dbReference type="PROSITE" id="PS00086">
    <property type="entry name" value="CYTOCHROME_P450"/>
    <property type="match status" value="1"/>
</dbReference>
<dbReference type="GO" id="GO:0016705">
    <property type="term" value="F:oxidoreductase activity, acting on paired donors, with incorporation or reduction of molecular oxygen"/>
    <property type="evidence" value="ECO:0007669"/>
    <property type="project" value="InterPro"/>
</dbReference>
<dbReference type="InterPro" id="IPR050364">
    <property type="entry name" value="Cytochrome_P450_fung"/>
</dbReference>
<evidence type="ECO:0000256" key="6">
    <source>
        <dbReference type="ARBA" id="ARBA00023002"/>
    </source>
</evidence>
<dbReference type="SUPFAM" id="SSF48264">
    <property type="entry name" value="Cytochrome P450"/>
    <property type="match status" value="1"/>
</dbReference>
<feature type="transmembrane region" description="Helical" evidence="11">
    <location>
        <begin position="6"/>
        <end position="27"/>
    </location>
</feature>